<dbReference type="GO" id="GO:0015280">
    <property type="term" value="F:ligand-gated sodium channel activity"/>
    <property type="evidence" value="ECO:0007669"/>
    <property type="project" value="TreeGrafter"/>
</dbReference>
<feature type="transmembrane region" description="Helical" evidence="13">
    <location>
        <begin position="475"/>
        <end position="498"/>
    </location>
</feature>
<dbReference type="EMBL" id="VVIM01000011">
    <property type="protein sequence ID" value="KAB0791634.1"/>
    <property type="molecule type" value="Genomic_DNA"/>
</dbReference>
<evidence type="ECO:0000313" key="14">
    <source>
        <dbReference type="EMBL" id="KAB0791634.1"/>
    </source>
</evidence>
<name>A0A5N4A2R9_PHOPY</name>
<organism evidence="14 15">
    <name type="scientific">Photinus pyralis</name>
    <name type="common">Common eastern firefly</name>
    <name type="synonym">Lampyris pyralis</name>
    <dbReference type="NCBI Taxonomy" id="7054"/>
    <lineage>
        <taxon>Eukaryota</taxon>
        <taxon>Metazoa</taxon>
        <taxon>Ecdysozoa</taxon>
        <taxon>Arthropoda</taxon>
        <taxon>Hexapoda</taxon>
        <taxon>Insecta</taxon>
        <taxon>Pterygota</taxon>
        <taxon>Neoptera</taxon>
        <taxon>Endopterygota</taxon>
        <taxon>Coleoptera</taxon>
        <taxon>Polyphaga</taxon>
        <taxon>Elateriformia</taxon>
        <taxon>Elateroidea</taxon>
        <taxon>Lampyridae</taxon>
        <taxon>Lampyrinae</taxon>
        <taxon>Photinus</taxon>
    </lineage>
</organism>
<dbReference type="Proteomes" id="UP000327044">
    <property type="component" value="Unassembled WGS sequence"/>
</dbReference>
<reference evidence="14 15" key="1">
    <citation type="journal article" date="2018" name="Elife">
        <title>Firefly genomes illuminate parallel origins of bioluminescence in beetles.</title>
        <authorList>
            <person name="Fallon T.R."/>
            <person name="Lower S.E."/>
            <person name="Chang C.H."/>
            <person name="Bessho-Uehara M."/>
            <person name="Martin G.J."/>
            <person name="Bewick A.J."/>
            <person name="Behringer M."/>
            <person name="Debat H.J."/>
            <person name="Wong I."/>
            <person name="Day J.C."/>
            <person name="Suvorov A."/>
            <person name="Silva C.J."/>
            <person name="Stanger-Hall K.F."/>
            <person name="Hall D.W."/>
            <person name="Schmitz R.J."/>
            <person name="Nelson D.R."/>
            <person name="Lewis S.M."/>
            <person name="Shigenobu S."/>
            <person name="Bybee S.M."/>
            <person name="Larracuente A.M."/>
            <person name="Oba Y."/>
            <person name="Weng J.K."/>
        </authorList>
    </citation>
    <scope>NUCLEOTIDE SEQUENCE [LARGE SCALE GENOMIC DNA]</scope>
    <source>
        <strain evidence="14">1611_PpyrPB1</strain>
        <tissue evidence="14">Whole body</tissue>
    </source>
</reference>
<sequence length="518" mass="59597">MYRRKNKSVIFSRAFSATLKLYLQKTSLHGFKYLLGKSDRTLLERVFWCFVQIIALYCTLEFVTFSWWQFTNDPIVTTSQSVDVSIQNVRFPGVSICDLNQISRVKAEKYAADLALKSNTSYEEVFKMVKLLGKLSDFDSSVLANHQLLEIQSFLAIFDDSSLGRFDPYQTLKMLSPSCEDLISDCSWNGVQYDCNDLFNNERTMAGFCCTFNYIPLKRNQHLSNFTTKIIKLNNYRFLTSIGGGLKKGLSVKINHNTSDYFYTLFSSSGAIVDIFNPSDFPDMVSGNLQQRLVPIGVEMYVKLSATLIYAAEEVRKYPIQKRKCVFPEESKTLFGDYSTHSDCLLNCRLKSMIALCECIPLMFANTFTGDDVPQCSFQDLPCLFKYQHKWERYYPFDYNGDDMEAEKQDSLVCLHCVPNCRGISYTVRTDSDELFGESDKPLNQSLLHVYFDVQNVVAFEHDVVYYWFDIVSNFGGMFSLTIGLSLISVVELVYFFSVKLYKACAERYLKTFPQKFS</sequence>
<keyword evidence="7" id="KW-0915">Sodium</keyword>
<keyword evidence="8 12" id="KW-0406">Ion transport</keyword>
<evidence type="ECO:0000256" key="6">
    <source>
        <dbReference type="ARBA" id="ARBA00022989"/>
    </source>
</evidence>
<evidence type="ECO:0000256" key="3">
    <source>
        <dbReference type="ARBA" id="ARBA00022448"/>
    </source>
</evidence>
<evidence type="ECO:0000256" key="4">
    <source>
        <dbReference type="ARBA" id="ARBA00022461"/>
    </source>
</evidence>
<evidence type="ECO:0000256" key="7">
    <source>
        <dbReference type="ARBA" id="ARBA00023053"/>
    </source>
</evidence>
<dbReference type="PRINTS" id="PR01078">
    <property type="entry name" value="AMINACHANNEL"/>
</dbReference>
<keyword evidence="5 12" id="KW-0812">Transmembrane</keyword>
<protein>
    <recommendedName>
        <fullName evidence="16">Sodium channel protein Nach</fullName>
    </recommendedName>
</protein>
<keyword evidence="6 13" id="KW-1133">Transmembrane helix</keyword>
<dbReference type="Gene3D" id="1.10.287.770">
    <property type="entry name" value="YojJ-like"/>
    <property type="match status" value="1"/>
</dbReference>
<keyword evidence="15" id="KW-1185">Reference proteome</keyword>
<keyword evidence="10 12" id="KW-0739">Sodium transport</keyword>
<evidence type="ECO:0000313" key="15">
    <source>
        <dbReference type="Proteomes" id="UP000327044"/>
    </source>
</evidence>
<comment type="similarity">
    <text evidence="2 12">Belongs to the amiloride-sensitive sodium channel (TC 1.A.6) family.</text>
</comment>
<gene>
    <name evidence="14" type="ORF">PPYR_03434</name>
</gene>
<keyword evidence="3 12" id="KW-0813">Transport</keyword>
<keyword evidence="11 12" id="KW-0407">Ion channel</keyword>
<comment type="caution">
    <text evidence="14">The sequence shown here is derived from an EMBL/GenBank/DDBJ whole genome shotgun (WGS) entry which is preliminary data.</text>
</comment>
<evidence type="ECO:0000256" key="9">
    <source>
        <dbReference type="ARBA" id="ARBA00023136"/>
    </source>
</evidence>
<evidence type="ECO:0000256" key="12">
    <source>
        <dbReference type="RuleBase" id="RU000679"/>
    </source>
</evidence>
<evidence type="ECO:0000256" key="5">
    <source>
        <dbReference type="ARBA" id="ARBA00022692"/>
    </source>
</evidence>
<feature type="transmembrane region" description="Helical" evidence="13">
    <location>
        <begin position="46"/>
        <end position="68"/>
    </location>
</feature>
<dbReference type="InParanoid" id="A0A5N4A2R9"/>
<dbReference type="GO" id="GO:0005886">
    <property type="term" value="C:plasma membrane"/>
    <property type="evidence" value="ECO:0007669"/>
    <property type="project" value="TreeGrafter"/>
</dbReference>
<dbReference type="Pfam" id="PF00858">
    <property type="entry name" value="ASC"/>
    <property type="match status" value="1"/>
</dbReference>
<evidence type="ECO:0000256" key="11">
    <source>
        <dbReference type="ARBA" id="ARBA00023303"/>
    </source>
</evidence>
<evidence type="ECO:0000256" key="1">
    <source>
        <dbReference type="ARBA" id="ARBA00004141"/>
    </source>
</evidence>
<keyword evidence="4 12" id="KW-0894">Sodium channel</keyword>
<evidence type="ECO:0000256" key="8">
    <source>
        <dbReference type="ARBA" id="ARBA00023065"/>
    </source>
</evidence>
<evidence type="ECO:0008006" key="16">
    <source>
        <dbReference type="Google" id="ProtNLM"/>
    </source>
</evidence>
<dbReference type="PANTHER" id="PTHR11690">
    <property type="entry name" value="AMILORIDE-SENSITIVE SODIUM CHANNEL-RELATED"/>
    <property type="match status" value="1"/>
</dbReference>
<dbReference type="InterPro" id="IPR001873">
    <property type="entry name" value="ENaC"/>
</dbReference>
<dbReference type="AlphaFoldDB" id="A0A5N4A2R9"/>
<dbReference type="Gene3D" id="2.60.470.10">
    <property type="entry name" value="Acid-sensing ion channels like domains"/>
    <property type="match status" value="1"/>
</dbReference>
<dbReference type="FunCoup" id="A0A5N4A2R9">
    <property type="interactions" value="14"/>
</dbReference>
<accession>A0A5N4A2R9</accession>
<proteinExistence type="inferred from homology"/>
<evidence type="ECO:0000256" key="10">
    <source>
        <dbReference type="ARBA" id="ARBA00023201"/>
    </source>
</evidence>
<comment type="subcellular location">
    <subcellularLocation>
        <location evidence="1">Membrane</location>
        <topology evidence="1">Multi-pass membrane protein</topology>
    </subcellularLocation>
</comment>
<evidence type="ECO:0000256" key="13">
    <source>
        <dbReference type="SAM" id="Phobius"/>
    </source>
</evidence>
<evidence type="ECO:0000256" key="2">
    <source>
        <dbReference type="ARBA" id="ARBA00007193"/>
    </source>
</evidence>
<keyword evidence="9 13" id="KW-0472">Membrane</keyword>
<dbReference type="PANTHER" id="PTHR11690:SF253">
    <property type="entry name" value="PICKPOCKET 18-RELATED"/>
    <property type="match status" value="1"/>
</dbReference>